<reference evidence="3" key="1">
    <citation type="submission" date="2019-12" db="EMBL/GenBank/DDBJ databases">
        <title>Novel species isolated from a subtropical stream in China.</title>
        <authorList>
            <person name="Lu H."/>
        </authorList>
    </citation>
    <scope>NUCLEOTIDE SEQUENCE [LARGE SCALE GENOMIC DNA]</scope>
    <source>
        <strain evidence="3">FT93W</strain>
    </source>
</reference>
<feature type="transmembrane region" description="Helical" evidence="1">
    <location>
        <begin position="105"/>
        <end position="125"/>
    </location>
</feature>
<keyword evidence="1" id="KW-1133">Transmembrane helix</keyword>
<feature type="transmembrane region" description="Helical" evidence="1">
    <location>
        <begin position="74"/>
        <end position="93"/>
    </location>
</feature>
<organism evidence="3 4">
    <name type="scientific">Duganella fentianensis</name>
    <dbReference type="NCBI Taxonomy" id="2692177"/>
    <lineage>
        <taxon>Bacteria</taxon>
        <taxon>Pseudomonadati</taxon>
        <taxon>Pseudomonadota</taxon>
        <taxon>Betaproteobacteria</taxon>
        <taxon>Burkholderiales</taxon>
        <taxon>Oxalobacteraceae</taxon>
        <taxon>Telluria group</taxon>
        <taxon>Duganella</taxon>
    </lineage>
</organism>
<feature type="transmembrane region" description="Helical" evidence="1">
    <location>
        <begin position="31"/>
        <end position="54"/>
    </location>
</feature>
<keyword evidence="1" id="KW-0812">Transmembrane</keyword>
<gene>
    <name evidence="3" type="ORF">GTP23_10495</name>
</gene>
<feature type="transmembrane region" description="Helical" evidence="1">
    <location>
        <begin position="246"/>
        <end position="265"/>
    </location>
</feature>
<dbReference type="Proteomes" id="UP000444316">
    <property type="component" value="Unassembled WGS sequence"/>
</dbReference>
<keyword evidence="4" id="KW-1185">Reference proteome</keyword>
<sequence>MNYSESSLPAQGVAAAASQNRLASIDILRGLALFGVLMVNLITEFRVSIFQQFLPQPAEAQLLQRAVLGFVHEALELKAFALFSFLFGVGLAMQFERLSPTGRAYYWLTRRLLILLVLGLIHLLLIWNGDILTEYALAGLLVLPLLGARRSALAWTALALLALYLILPGLPLPLGWPDEQWLAQHIGRANAVYAAGSWWQVLQFGWSELPALLPLHVYIFPRTLALFVLGMLAWRSGLFADAAAQRGRLLLGGCLLGAAGVILTAAGQAGLLAGLAPVCLALACAALLVLAAGSAPVQRGLLPFAALGRMAFTNYILQSLIFGAIFFGYGLGQFGKLAPAPVFVLGVGVYALQLALSRIWLRHFRFGPIEWCWRTLMYGRRQPMQRAI</sequence>
<dbReference type="InterPro" id="IPR052529">
    <property type="entry name" value="Bact_Transport_Assoc"/>
</dbReference>
<dbReference type="InterPro" id="IPR007349">
    <property type="entry name" value="DUF418"/>
</dbReference>
<keyword evidence="1" id="KW-0472">Membrane</keyword>
<feature type="transmembrane region" description="Helical" evidence="1">
    <location>
        <begin position="155"/>
        <end position="174"/>
    </location>
</feature>
<dbReference type="PANTHER" id="PTHR30590">
    <property type="entry name" value="INNER MEMBRANE PROTEIN"/>
    <property type="match status" value="1"/>
</dbReference>
<dbReference type="PANTHER" id="PTHR30590:SF2">
    <property type="entry name" value="INNER MEMBRANE PROTEIN"/>
    <property type="match status" value="1"/>
</dbReference>
<feature type="domain" description="DUF418" evidence="2">
    <location>
        <begin position="235"/>
        <end position="379"/>
    </location>
</feature>
<dbReference type="EMBL" id="WWCL01000002">
    <property type="protein sequence ID" value="MYN45477.1"/>
    <property type="molecule type" value="Genomic_DNA"/>
</dbReference>
<feature type="transmembrane region" description="Helical" evidence="1">
    <location>
        <begin position="271"/>
        <end position="291"/>
    </location>
</feature>
<dbReference type="AlphaFoldDB" id="A0A845I073"/>
<feature type="transmembrane region" description="Helical" evidence="1">
    <location>
        <begin position="215"/>
        <end position="234"/>
    </location>
</feature>
<feature type="transmembrane region" description="Helical" evidence="1">
    <location>
        <begin position="131"/>
        <end position="148"/>
    </location>
</feature>
<evidence type="ECO:0000256" key="1">
    <source>
        <dbReference type="SAM" id="Phobius"/>
    </source>
</evidence>
<feature type="transmembrane region" description="Helical" evidence="1">
    <location>
        <begin position="312"/>
        <end position="331"/>
    </location>
</feature>
<accession>A0A845I073</accession>
<feature type="transmembrane region" description="Helical" evidence="1">
    <location>
        <begin position="337"/>
        <end position="356"/>
    </location>
</feature>
<dbReference type="Pfam" id="PF04235">
    <property type="entry name" value="DUF418"/>
    <property type="match status" value="1"/>
</dbReference>
<evidence type="ECO:0000313" key="4">
    <source>
        <dbReference type="Proteomes" id="UP000444316"/>
    </source>
</evidence>
<protein>
    <submittedName>
        <fullName evidence="3">DUF418 domain-containing protein</fullName>
    </submittedName>
</protein>
<dbReference type="RefSeq" id="WP_161035089.1">
    <property type="nucleotide sequence ID" value="NZ_WWCL01000002.1"/>
</dbReference>
<comment type="caution">
    <text evidence="3">The sequence shown here is derived from an EMBL/GenBank/DDBJ whole genome shotgun (WGS) entry which is preliminary data.</text>
</comment>
<evidence type="ECO:0000259" key="2">
    <source>
        <dbReference type="Pfam" id="PF04235"/>
    </source>
</evidence>
<evidence type="ECO:0000313" key="3">
    <source>
        <dbReference type="EMBL" id="MYN45477.1"/>
    </source>
</evidence>
<name>A0A845I073_9BURK</name>
<proteinExistence type="predicted"/>